<name>X6LA83_RETFI</name>
<proteinExistence type="predicted"/>
<evidence type="ECO:0000313" key="2">
    <source>
        <dbReference type="Proteomes" id="UP000023152"/>
    </source>
</evidence>
<protein>
    <submittedName>
        <fullName evidence="1">Uncharacterized protein</fullName>
    </submittedName>
</protein>
<dbReference type="EMBL" id="ASPP01045417">
    <property type="protein sequence ID" value="ETN98917.1"/>
    <property type="molecule type" value="Genomic_DNA"/>
</dbReference>
<comment type="caution">
    <text evidence="1">The sequence shown here is derived from an EMBL/GenBank/DDBJ whole genome shotgun (WGS) entry which is preliminary data.</text>
</comment>
<accession>X6LA83</accession>
<organism evidence="1 2">
    <name type="scientific">Reticulomyxa filosa</name>
    <dbReference type="NCBI Taxonomy" id="46433"/>
    <lineage>
        <taxon>Eukaryota</taxon>
        <taxon>Sar</taxon>
        <taxon>Rhizaria</taxon>
        <taxon>Retaria</taxon>
        <taxon>Foraminifera</taxon>
        <taxon>Monothalamids</taxon>
        <taxon>Reticulomyxidae</taxon>
        <taxon>Reticulomyxa</taxon>
    </lineage>
</organism>
<reference evidence="1 2" key="1">
    <citation type="journal article" date="2013" name="Curr. Biol.">
        <title>The Genome of the Foraminiferan Reticulomyxa filosa.</title>
        <authorList>
            <person name="Glockner G."/>
            <person name="Hulsmann N."/>
            <person name="Schleicher M."/>
            <person name="Noegel A.A."/>
            <person name="Eichinger L."/>
            <person name="Gallinger C."/>
            <person name="Pawlowski J."/>
            <person name="Sierra R."/>
            <person name="Euteneuer U."/>
            <person name="Pillet L."/>
            <person name="Moustafa A."/>
            <person name="Platzer M."/>
            <person name="Groth M."/>
            <person name="Szafranski K."/>
            <person name="Schliwa M."/>
        </authorList>
    </citation>
    <scope>NUCLEOTIDE SEQUENCE [LARGE SCALE GENOMIC DNA]</scope>
</reference>
<dbReference type="Proteomes" id="UP000023152">
    <property type="component" value="Unassembled WGS sequence"/>
</dbReference>
<keyword evidence="2" id="KW-1185">Reference proteome</keyword>
<gene>
    <name evidence="1" type="ORF">RFI_38571</name>
</gene>
<evidence type="ECO:0000313" key="1">
    <source>
        <dbReference type="EMBL" id="ETN98917.1"/>
    </source>
</evidence>
<sequence>MTHEDTCIFAHNSANPLFIVNELPVKLAGGMQDEPKTGKHEAEMKVLIKLYGDVVKENALKKNLEQSNGNVLVVIEQITVSLLNQSVIYAFTKQQKNNNRLLFKDSTEEKKTEQVKIIDKLKKEEELIGFESKFLQRNVPESICASIVDKRTTNLKNILRKILVIKYKLFYVLEIIQSIPLCVQSLKKLCKKVESISQDRESTNI</sequence>
<dbReference type="AlphaFoldDB" id="X6LA83"/>